<sequence>MSALKFKLTIAFDGSAYQGWQSQKSGRGVQDQVEAALARLFPSAPGVQGSSRTDAGVHALGMTAHFEVRRVEFRMPARHLVLAINACLPEDIRVLSAAKAPAEFNARFDTTGKQYRYEVWNHTVMNPLERARAWHVPRPLDLAAMREAAAHFVGRHDFRSFTANRGDVLEDAVRTLSRCEVRRTGARITFIIEGEGFLYKMCRGIVGTLVQIGYGKYPPAEVKEMLAREDRRVAGMNAPAHGLVLWKVFYPRTQVRSRP</sequence>
<keyword evidence="2 4" id="KW-0819">tRNA processing</keyword>
<feature type="domain" description="Pseudouridine synthase I TruA alpha/beta" evidence="8">
    <location>
        <begin position="148"/>
        <end position="251"/>
    </location>
</feature>
<protein>
    <recommendedName>
        <fullName evidence="4">tRNA pseudouridine synthase A</fullName>
        <ecNumber evidence="4">5.4.99.12</ecNumber>
    </recommendedName>
    <alternativeName>
        <fullName evidence="4">tRNA pseudouridine(38-40) synthase</fullName>
    </alternativeName>
    <alternativeName>
        <fullName evidence="4">tRNA pseudouridylate synthase I</fullName>
    </alternativeName>
    <alternativeName>
        <fullName evidence="4">tRNA-uridine isomerase I</fullName>
    </alternativeName>
</protein>
<dbReference type="EC" id="5.4.99.12" evidence="4"/>
<comment type="caution">
    <text evidence="4">Lacks conserved residue(s) required for the propagation of feature annotation.</text>
</comment>
<dbReference type="SUPFAM" id="SSF55120">
    <property type="entry name" value="Pseudouridine synthase"/>
    <property type="match status" value="1"/>
</dbReference>
<dbReference type="HAMAP" id="MF_00171">
    <property type="entry name" value="TruA"/>
    <property type="match status" value="1"/>
</dbReference>
<dbReference type="GO" id="GO:0003723">
    <property type="term" value="F:RNA binding"/>
    <property type="evidence" value="ECO:0007669"/>
    <property type="project" value="InterPro"/>
</dbReference>
<reference evidence="9" key="1">
    <citation type="submission" date="2021-04" db="EMBL/GenBank/DDBJ databases">
        <title>Luteolibacter sp. 32A isolated from the skin of an Anderson's salamander (Ambystoma andersonii).</title>
        <authorList>
            <person name="Spergser J."/>
            <person name="Busse H.-J."/>
        </authorList>
    </citation>
    <scope>NUCLEOTIDE SEQUENCE</scope>
    <source>
        <strain evidence="9">32A</strain>
    </source>
</reference>
<dbReference type="GO" id="GO:0160147">
    <property type="term" value="F:tRNA pseudouridine(38-40) synthase activity"/>
    <property type="evidence" value="ECO:0007669"/>
    <property type="project" value="UniProtKB-EC"/>
</dbReference>
<comment type="similarity">
    <text evidence="1 4 7">Belongs to the tRNA pseudouridine synthase TruA family.</text>
</comment>
<evidence type="ECO:0000256" key="5">
    <source>
        <dbReference type="PIRSR" id="PIRSR001430-1"/>
    </source>
</evidence>
<dbReference type="PANTHER" id="PTHR11142:SF0">
    <property type="entry name" value="TRNA PSEUDOURIDINE SYNTHASE-LIKE 1"/>
    <property type="match status" value="1"/>
</dbReference>
<dbReference type="NCBIfam" id="TIGR00071">
    <property type="entry name" value="hisT_truA"/>
    <property type="match status" value="1"/>
</dbReference>
<dbReference type="Gene3D" id="3.30.70.660">
    <property type="entry name" value="Pseudouridine synthase I, catalytic domain, C-terminal subdomain"/>
    <property type="match status" value="1"/>
</dbReference>
<gene>
    <name evidence="4 9" type="primary">truA</name>
    <name evidence="9" type="ORF">KBB96_00465</name>
</gene>
<evidence type="ECO:0000259" key="8">
    <source>
        <dbReference type="Pfam" id="PF01416"/>
    </source>
</evidence>
<feature type="binding site" evidence="4 6">
    <location>
        <position position="115"/>
    </location>
    <ligand>
        <name>substrate</name>
    </ligand>
</feature>
<evidence type="ECO:0000256" key="2">
    <source>
        <dbReference type="ARBA" id="ARBA00022694"/>
    </source>
</evidence>
<dbReference type="RefSeq" id="WP_211631525.1">
    <property type="nucleotide sequence ID" value="NZ_CP073100.1"/>
</dbReference>
<evidence type="ECO:0000256" key="7">
    <source>
        <dbReference type="RuleBase" id="RU003792"/>
    </source>
</evidence>
<keyword evidence="3 4" id="KW-0413">Isomerase</keyword>
<dbReference type="InterPro" id="IPR020097">
    <property type="entry name" value="PsdUridine_synth_TruA_a/b_dom"/>
</dbReference>
<dbReference type="FunFam" id="3.30.70.580:FF:000001">
    <property type="entry name" value="tRNA pseudouridine synthase A"/>
    <property type="match status" value="1"/>
</dbReference>
<dbReference type="CDD" id="cd02570">
    <property type="entry name" value="PseudoU_synth_EcTruA"/>
    <property type="match status" value="1"/>
</dbReference>
<comment type="catalytic activity">
    <reaction evidence="4 7">
        <text>uridine(38/39/40) in tRNA = pseudouridine(38/39/40) in tRNA</text>
        <dbReference type="Rhea" id="RHEA:22376"/>
        <dbReference type="Rhea" id="RHEA-COMP:10085"/>
        <dbReference type="Rhea" id="RHEA-COMP:10087"/>
        <dbReference type="ChEBI" id="CHEBI:65314"/>
        <dbReference type="ChEBI" id="CHEBI:65315"/>
        <dbReference type="EC" id="5.4.99.12"/>
    </reaction>
</comment>
<dbReference type="GO" id="GO:0031119">
    <property type="term" value="P:tRNA pseudouridine synthesis"/>
    <property type="evidence" value="ECO:0007669"/>
    <property type="project" value="UniProtKB-UniRule"/>
</dbReference>
<accession>A0A975G9Q5</accession>
<evidence type="ECO:0000313" key="10">
    <source>
        <dbReference type="Proteomes" id="UP000676169"/>
    </source>
</evidence>
<dbReference type="KEGG" id="lamb:KBB96_00465"/>
<dbReference type="InterPro" id="IPR001406">
    <property type="entry name" value="PsdUridine_synth_TruA"/>
</dbReference>
<proteinExistence type="inferred from homology"/>
<dbReference type="PANTHER" id="PTHR11142">
    <property type="entry name" value="PSEUDOURIDYLATE SYNTHASE"/>
    <property type="match status" value="1"/>
</dbReference>
<dbReference type="Proteomes" id="UP000676169">
    <property type="component" value="Chromosome"/>
</dbReference>
<dbReference type="InterPro" id="IPR020103">
    <property type="entry name" value="PsdUridine_synth_cat_dom_sf"/>
</dbReference>
<dbReference type="EMBL" id="CP073100">
    <property type="protein sequence ID" value="QUE51386.1"/>
    <property type="molecule type" value="Genomic_DNA"/>
</dbReference>
<evidence type="ECO:0000256" key="4">
    <source>
        <dbReference type="HAMAP-Rule" id="MF_00171"/>
    </source>
</evidence>
<comment type="subunit">
    <text evidence="4">Homodimer.</text>
</comment>
<comment type="function">
    <text evidence="4">Formation of pseudouridine at positions 38, 39 and 40 in the anticodon stem and loop of transfer RNAs.</text>
</comment>
<dbReference type="Pfam" id="PF01416">
    <property type="entry name" value="PseudoU_synth_1"/>
    <property type="match status" value="2"/>
</dbReference>
<evidence type="ECO:0000256" key="3">
    <source>
        <dbReference type="ARBA" id="ARBA00023235"/>
    </source>
</evidence>
<dbReference type="Gene3D" id="3.30.70.580">
    <property type="entry name" value="Pseudouridine synthase I, catalytic domain, N-terminal subdomain"/>
    <property type="match status" value="1"/>
</dbReference>
<dbReference type="AlphaFoldDB" id="A0A975G9Q5"/>
<evidence type="ECO:0000313" key="9">
    <source>
        <dbReference type="EMBL" id="QUE51386.1"/>
    </source>
</evidence>
<organism evidence="9 10">
    <name type="scientific">Luteolibacter ambystomatis</name>
    <dbReference type="NCBI Taxonomy" id="2824561"/>
    <lineage>
        <taxon>Bacteria</taxon>
        <taxon>Pseudomonadati</taxon>
        <taxon>Verrucomicrobiota</taxon>
        <taxon>Verrucomicrobiia</taxon>
        <taxon>Verrucomicrobiales</taxon>
        <taxon>Verrucomicrobiaceae</taxon>
        <taxon>Luteolibacter</taxon>
    </lineage>
</organism>
<dbReference type="InterPro" id="IPR020094">
    <property type="entry name" value="TruA/RsuA/RluB/E/F_N"/>
</dbReference>
<dbReference type="PIRSF" id="PIRSF001430">
    <property type="entry name" value="tRNA_psdUrid_synth"/>
    <property type="match status" value="1"/>
</dbReference>
<name>A0A975G9Q5_9BACT</name>
<feature type="domain" description="Pseudouridine synthase I TruA alpha/beta" evidence="8">
    <location>
        <begin position="11"/>
        <end position="109"/>
    </location>
</feature>
<evidence type="ECO:0000256" key="1">
    <source>
        <dbReference type="ARBA" id="ARBA00009375"/>
    </source>
</evidence>
<dbReference type="InterPro" id="IPR020095">
    <property type="entry name" value="PsdUridine_synth_TruA_C"/>
</dbReference>
<keyword evidence="10" id="KW-1185">Reference proteome</keyword>
<feature type="active site" description="Nucleophile" evidence="4 5">
    <location>
        <position position="54"/>
    </location>
</feature>
<evidence type="ECO:0000256" key="6">
    <source>
        <dbReference type="PIRSR" id="PIRSR001430-2"/>
    </source>
</evidence>